<evidence type="ECO:0000313" key="2">
    <source>
        <dbReference type="Proteomes" id="UP000318017"/>
    </source>
</evidence>
<dbReference type="InterPro" id="IPR007731">
    <property type="entry name" value="DUF669"/>
</dbReference>
<dbReference type="Proteomes" id="UP000318017">
    <property type="component" value="Chromosome"/>
</dbReference>
<proteinExistence type="predicted"/>
<dbReference type="EMBL" id="CP036298">
    <property type="protein sequence ID" value="QDV24543.1"/>
    <property type="molecule type" value="Genomic_DNA"/>
</dbReference>
<evidence type="ECO:0000313" key="1">
    <source>
        <dbReference type="EMBL" id="QDV24543.1"/>
    </source>
</evidence>
<sequence length="135" mass="14323">MANLNGFDANSVEPADELEPIPTGKYIAVITDSEIKPMKSGTGNYLQLTFQIVEGEYAMVSLRGEIATSKLAFTEVEGSTPNVISLNSSKNAFQFSTTTLPIAFPLSKRAYACPTCSSENCSSSSTGVSPPDSQI</sequence>
<name>A0A518G7H8_9BACT</name>
<dbReference type="KEGG" id="ahel:Q31a_28620"/>
<organism evidence="1 2">
    <name type="scientific">Aureliella helgolandensis</name>
    <dbReference type="NCBI Taxonomy" id="2527968"/>
    <lineage>
        <taxon>Bacteria</taxon>
        <taxon>Pseudomonadati</taxon>
        <taxon>Planctomycetota</taxon>
        <taxon>Planctomycetia</taxon>
        <taxon>Pirellulales</taxon>
        <taxon>Pirellulaceae</taxon>
        <taxon>Aureliella</taxon>
    </lineage>
</organism>
<dbReference type="AlphaFoldDB" id="A0A518G7H8"/>
<gene>
    <name evidence="1" type="ORF">Q31a_28620</name>
</gene>
<accession>A0A518G7H8</accession>
<reference evidence="1 2" key="1">
    <citation type="submission" date="2019-02" db="EMBL/GenBank/DDBJ databases">
        <title>Deep-cultivation of Planctomycetes and their phenomic and genomic characterization uncovers novel biology.</title>
        <authorList>
            <person name="Wiegand S."/>
            <person name="Jogler M."/>
            <person name="Boedeker C."/>
            <person name="Pinto D."/>
            <person name="Vollmers J."/>
            <person name="Rivas-Marin E."/>
            <person name="Kohn T."/>
            <person name="Peeters S.H."/>
            <person name="Heuer A."/>
            <person name="Rast P."/>
            <person name="Oberbeckmann S."/>
            <person name="Bunk B."/>
            <person name="Jeske O."/>
            <person name="Meyerdierks A."/>
            <person name="Storesund J.E."/>
            <person name="Kallscheuer N."/>
            <person name="Luecker S."/>
            <person name="Lage O.M."/>
            <person name="Pohl T."/>
            <person name="Merkel B.J."/>
            <person name="Hornburger P."/>
            <person name="Mueller R.-W."/>
            <person name="Bruemmer F."/>
            <person name="Labrenz M."/>
            <person name="Spormann A.M."/>
            <person name="Op den Camp H."/>
            <person name="Overmann J."/>
            <person name="Amann R."/>
            <person name="Jetten M.S.M."/>
            <person name="Mascher T."/>
            <person name="Medema M.H."/>
            <person name="Devos D.P."/>
            <person name="Kaster A.-K."/>
            <person name="Ovreas L."/>
            <person name="Rohde M."/>
            <person name="Galperin M.Y."/>
            <person name="Jogler C."/>
        </authorList>
    </citation>
    <scope>NUCLEOTIDE SEQUENCE [LARGE SCALE GENOMIC DNA]</scope>
    <source>
        <strain evidence="1 2">Q31a</strain>
    </source>
</reference>
<protein>
    <submittedName>
        <fullName evidence="1">Uncharacterized protein</fullName>
    </submittedName>
</protein>
<keyword evidence="2" id="KW-1185">Reference proteome</keyword>
<dbReference type="OrthoDB" id="5220at2"/>
<dbReference type="Pfam" id="PF05037">
    <property type="entry name" value="DUF669"/>
    <property type="match status" value="1"/>
</dbReference>